<sequence>MPRVQFRSVGLSDLDACLDWFAELTMTVDLDDADDVVVGSLDFTLIRLGTEDPIALCLGQFDGDREIMACSMAINSPNRSRSSTRRWP</sequence>
<protein>
    <submittedName>
        <fullName evidence="1">Uncharacterized protein</fullName>
    </submittedName>
</protein>
<dbReference type="HOGENOM" id="CLU_2466963_0_0_11"/>
<dbReference type="KEGG" id="rop:ROP_01260"/>
<evidence type="ECO:0000313" key="2">
    <source>
        <dbReference type="Proteomes" id="UP000002212"/>
    </source>
</evidence>
<name>C1ASC4_RHOOB</name>
<organism evidence="1 2">
    <name type="scientific">Rhodococcus opacus (strain B4)</name>
    <dbReference type="NCBI Taxonomy" id="632772"/>
    <lineage>
        <taxon>Bacteria</taxon>
        <taxon>Bacillati</taxon>
        <taxon>Actinomycetota</taxon>
        <taxon>Actinomycetes</taxon>
        <taxon>Mycobacteriales</taxon>
        <taxon>Nocardiaceae</taxon>
        <taxon>Rhodococcus</taxon>
    </lineage>
</organism>
<dbReference type="PATRIC" id="fig|632772.20.peg.154"/>
<dbReference type="AlphaFoldDB" id="C1ASC4"/>
<dbReference type="Proteomes" id="UP000002212">
    <property type="component" value="Chromosome"/>
</dbReference>
<proteinExistence type="predicted"/>
<reference evidence="1 2" key="1">
    <citation type="submission" date="2009-03" db="EMBL/GenBank/DDBJ databases">
        <title>Comparison of the complete genome sequences of Rhodococcus erythropolis PR4 and Rhodococcus opacus B4.</title>
        <authorList>
            <person name="Takarada H."/>
            <person name="Sekine M."/>
            <person name="Hosoyama A."/>
            <person name="Yamada R."/>
            <person name="Fujisawa T."/>
            <person name="Omata S."/>
            <person name="Shimizu A."/>
            <person name="Tsukatani N."/>
            <person name="Tanikawa S."/>
            <person name="Fujita N."/>
            <person name="Harayama S."/>
        </authorList>
    </citation>
    <scope>NUCLEOTIDE SEQUENCE [LARGE SCALE GENOMIC DNA]</scope>
    <source>
        <strain evidence="1 2">B4</strain>
    </source>
</reference>
<accession>C1ASC4</accession>
<dbReference type="EMBL" id="AP011115">
    <property type="protein sequence ID" value="BAH48373.1"/>
    <property type="molecule type" value="Genomic_DNA"/>
</dbReference>
<evidence type="ECO:0000313" key="1">
    <source>
        <dbReference type="EMBL" id="BAH48373.1"/>
    </source>
</evidence>
<gene>
    <name evidence="1" type="ordered locus">ROP_01260</name>
</gene>